<accession>A0ACD5HMQ2</accession>
<dbReference type="Proteomes" id="UP000271650">
    <property type="component" value="Chromosome"/>
</dbReference>
<evidence type="ECO:0000313" key="2">
    <source>
        <dbReference type="Proteomes" id="UP000271650"/>
    </source>
</evidence>
<name>A0ACD5HMQ2_9PROT</name>
<keyword evidence="2" id="KW-1185">Reference proteome</keyword>
<organism evidence="1 2">
    <name type="scientific">Acidithiobacillus sulfuriphilus</name>
    <dbReference type="NCBI Taxonomy" id="1867749"/>
    <lineage>
        <taxon>Bacteria</taxon>
        <taxon>Pseudomonadati</taxon>
        <taxon>Pseudomonadota</taxon>
        <taxon>Acidithiobacillia</taxon>
        <taxon>Acidithiobacillales</taxon>
        <taxon>Acidithiobacillaceae</taxon>
        <taxon>Acidithiobacillus</taxon>
    </lineage>
</organism>
<gene>
    <name evidence="1" type="ORF">EC580_011315</name>
</gene>
<evidence type="ECO:0000313" key="1">
    <source>
        <dbReference type="EMBL" id="XRI76533.1"/>
    </source>
</evidence>
<protein>
    <submittedName>
        <fullName evidence="1">Uncharacterized protein</fullName>
    </submittedName>
</protein>
<proteinExistence type="predicted"/>
<dbReference type="EMBL" id="CP127527">
    <property type="protein sequence ID" value="XRI76533.1"/>
    <property type="molecule type" value="Genomic_DNA"/>
</dbReference>
<sequence length="112" mass="13020">MTMNDQDMLFEWDFWKSHALDLGVAEDLAELGKSIMRDAYLERWPEESLGECGWWDDGFGMLAQAQKNPQETRKHWAALLRRYGRRRAATPLAARSRALQARPRAAEEQRIA</sequence>
<reference evidence="1 2" key="1">
    <citation type="journal article" date="2019" name="Int. J. Syst. Evol. Microbiol.">
        <title>Acidithiobacillus sulfuriphilus sp. nov.: an extremely acidophilic sulfur-oxidizing chemolithotroph isolated from a neutral pH environment.</title>
        <authorList>
            <person name="Falagan C."/>
            <person name="Moya-Beltran A."/>
            <person name="Castro M."/>
            <person name="Quatrini R."/>
            <person name="Johnson D.B."/>
        </authorList>
    </citation>
    <scope>NUCLEOTIDE SEQUENCE [LARGE SCALE GENOMIC DNA]</scope>
    <source>
        <strain evidence="1 2">CJ-2</strain>
    </source>
</reference>